<name>A0A940WN18_9ACTN</name>
<sequence>MRYTKLGRSGPVVSAVGLGSLALAGAYGGIGTAEADRLIRRALDSGVTLLDTADFYAGGRIERLIGRAVAGRDGQVLVSTRGGPAQAGDGPDRLARLVRACEASLGRLGRDHVDLYYLRCGDGVQVETGTARLAELVRAGKIRYLGLSGGTPEQIRRAHAIHEITAVAVECSLQTGPPDAELLRTVRELGIALVAARPLGRGLLTGRIKCPAAFEEGDWRRADPRFGREGRELGAAPLRAVESAASRLDLSAGRLALAWLMAQDGPVVPVPSTRSPVHLEMNLAATRVDLPPEVRDELAGLFPAAYGPSASDLL</sequence>
<evidence type="ECO:0000259" key="2">
    <source>
        <dbReference type="Pfam" id="PF00248"/>
    </source>
</evidence>
<proteinExistence type="predicted"/>
<dbReference type="PANTHER" id="PTHR43625">
    <property type="entry name" value="AFLATOXIN B1 ALDEHYDE REDUCTASE"/>
    <property type="match status" value="1"/>
</dbReference>
<dbReference type="Gene3D" id="3.20.20.100">
    <property type="entry name" value="NADP-dependent oxidoreductase domain"/>
    <property type="match status" value="1"/>
</dbReference>
<feature type="domain" description="NADP-dependent oxidoreductase" evidence="2">
    <location>
        <begin position="16"/>
        <end position="298"/>
    </location>
</feature>
<reference evidence="3" key="1">
    <citation type="submission" date="2021-02" db="EMBL/GenBank/DDBJ databases">
        <title>Draft genome sequence of Microbispora sp. RL4-1S isolated from rice leaves in Thailand.</title>
        <authorList>
            <person name="Muangham S."/>
            <person name="Duangmal K."/>
        </authorList>
    </citation>
    <scope>NUCLEOTIDE SEQUENCE</scope>
    <source>
        <strain evidence="3">RL4-1S</strain>
    </source>
</reference>
<accession>A0A940WN18</accession>
<keyword evidence="1" id="KW-0560">Oxidoreductase</keyword>
<dbReference type="Proteomes" id="UP000674234">
    <property type="component" value="Unassembled WGS sequence"/>
</dbReference>
<dbReference type="InterPro" id="IPR036812">
    <property type="entry name" value="NAD(P)_OxRdtase_dom_sf"/>
</dbReference>
<organism evidence="3 4">
    <name type="scientific">Microbispora oryzae</name>
    <dbReference type="NCBI Taxonomy" id="2806554"/>
    <lineage>
        <taxon>Bacteria</taxon>
        <taxon>Bacillati</taxon>
        <taxon>Actinomycetota</taxon>
        <taxon>Actinomycetes</taxon>
        <taxon>Streptosporangiales</taxon>
        <taxon>Streptosporangiaceae</taxon>
        <taxon>Microbispora</taxon>
    </lineage>
</organism>
<dbReference type="Pfam" id="PF00248">
    <property type="entry name" value="Aldo_ket_red"/>
    <property type="match status" value="1"/>
</dbReference>
<dbReference type="PANTHER" id="PTHR43625:SF40">
    <property type="entry name" value="ALDO-KETO REDUCTASE YAKC [NADP(+)]"/>
    <property type="match status" value="1"/>
</dbReference>
<evidence type="ECO:0000256" key="1">
    <source>
        <dbReference type="ARBA" id="ARBA00023002"/>
    </source>
</evidence>
<dbReference type="InterPro" id="IPR023210">
    <property type="entry name" value="NADP_OxRdtase_dom"/>
</dbReference>
<dbReference type="GO" id="GO:0005737">
    <property type="term" value="C:cytoplasm"/>
    <property type="evidence" value="ECO:0007669"/>
    <property type="project" value="TreeGrafter"/>
</dbReference>
<evidence type="ECO:0000313" key="3">
    <source>
        <dbReference type="EMBL" id="MBP2707903.1"/>
    </source>
</evidence>
<evidence type="ECO:0000313" key="4">
    <source>
        <dbReference type="Proteomes" id="UP000674234"/>
    </source>
</evidence>
<dbReference type="InterPro" id="IPR050791">
    <property type="entry name" value="Aldo-Keto_reductase"/>
</dbReference>
<keyword evidence="4" id="KW-1185">Reference proteome</keyword>
<dbReference type="RefSeq" id="WP_210159162.1">
    <property type="nucleotide sequence ID" value="NZ_JAFCNB010000024.1"/>
</dbReference>
<dbReference type="EMBL" id="JAFCNB010000024">
    <property type="protein sequence ID" value="MBP2707903.1"/>
    <property type="molecule type" value="Genomic_DNA"/>
</dbReference>
<gene>
    <name evidence="3" type="ORF">JOL79_29400</name>
</gene>
<protein>
    <submittedName>
        <fullName evidence="3">Aldo/keto reductase</fullName>
    </submittedName>
</protein>
<dbReference type="GO" id="GO:0016491">
    <property type="term" value="F:oxidoreductase activity"/>
    <property type="evidence" value="ECO:0007669"/>
    <property type="project" value="UniProtKB-KW"/>
</dbReference>
<dbReference type="SUPFAM" id="SSF51430">
    <property type="entry name" value="NAD(P)-linked oxidoreductase"/>
    <property type="match status" value="1"/>
</dbReference>
<dbReference type="AlphaFoldDB" id="A0A940WN18"/>
<comment type="caution">
    <text evidence="3">The sequence shown here is derived from an EMBL/GenBank/DDBJ whole genome shotgun (WGS) entry which is preliminary data.</text>
</comment>